<evidence type="ECO:0000256" key="3">
    <source>
        <dbReference type="ARBA" id="ARBA00022475"/>
    </source>
</evidence>
<comment type="function">
    <text evidence="10">Part of the Tol-Pal system, which plays a role in outer membrane invagination during cell division and is important for maintaining outer membrane integrity.</text>
</comment>
<dbReference type="HAMAP" id="MF_02203">
    <property type="entry name" value="TolR"/>
    <property type="match status" value="1"/>
</dbReference>
<dbReference type="EMBL" id="JBHRYF010000002">
    <property type="protein sequence ID" value="MFC3659686.1"/>
    <property type="molecule type" value="Genomic_DNA"/>
</dbReference>
<keyword evidence="7 10" id="KW-1133">Transmembrane helix</keyword>
<proteinExistence type="inferred from homology"/>
<evidence type="ECO:0000256" key="9">
    <source>
        <dbReference type="ARBA" id="ARBA00023306"/>
    </source>
</evidence>
<keyword evidence="4 10" id="KW-0997">Cell inner membrane</keyword>
<evidence type="ECO:0000313" key="12">
    <source>
        <dbReference type="Proteomes" id="UP001595724"/>
    </source>
</evidence>
<dbReference type="PANTHER" id="PTHR30558:SF7">
    <property type="entry name" value="TOL-PAL SYSTEM PROTEIN TOLR"/>
    <property type="match status" value="1"/>
</dbReference>
<evidence type="ECO:0000256" key="8">
    <source>
        <dbReference type="ARBA" id="ARBA00023136"/>
    </source>
</evidence>
<keyword evidence="8 10" id="KW-0472">Membrane</keyword>
<evidence type="ECO:0000256" key="2">
    <source>
        <dbReference type="ARBA" id="ARBA00005811"/>
    </source>
</evidence>
<evidence type="ECO:0000256" key="4">
    <source>
        <dbReference type="ARBA" id="ARBA00022519"/>
    </source>
</evidence>
<comment type="subunit">
    <text evidence="10">The Tol-Pal system is composed of five core proteins: the inner membrane proteins TolA, TolQ and TolR, the periplasmic protein TolB and the outer membrane protein Pal. They form a network linking the inner and outer membranes and the peptidoglycan layer.</text>
</comment>
<feature type="transmembrane region" description="Helical" evidence="10">
    <location>
        <begin position="21"/>
        <end position="40"/>
    </location>
</feature>
<dbReference type="Proteomes" id="UP001595724">
    <property type="component" value="Unassembled WGS sequence"/>
</dbReference>
<evidence type="ECO:0000256" key="1">
    <source>
        <dbReference type="ARBA" id="ARBA00004162"/>
    </source>
</evidence>
<dbReference type="InterPro" id="IPR003400">
    <property type="entry name" value="ExbD"/>
</dbReference>
<reference evidence="12" key="1">
    <citation type="journal article" date="2019" name="Int. J. Syst. Evol. Microbiol.">
        <title>The Global Catalogue of Microorganisms (GCM) 10K type strain sequencing project: providing services to taxonomists for standard genome sequencing and annotation.</title>
        <authorList>
            <consortium name="The Broad Institute Genomics Platform"/>
            <consortium name="The Broad Institute Genome Sequencing Center for Infectious Disease"/>
            <person name="Wu L."/>
            <person name="Ma J."/>
        </authorList>
    </citation>
    <scope>NUCLEOTIDE SEQUENCE [LARGE SCALE GENOMIC DNA]</scope>
    <source>
        <strain evidence="12">KCTC 42211</strain>
    </source>
</reference>
<evidence type="ECO:0000256" key="10">
    <source>
        <dbReference type="HAMAP-Rule" id="MF_02203"/>
    </source>
</evidence>
<keyword evidence="12" id="KW-1185">Reference proteome</keyword>
<accession>A0ABV7USS8</accession>
<protein>
    <recommendedName>
        <fullName evidence="10">Tol-Pal system protein TolR</fullName>
    </recommendedName>
</protein>
<dbReference type="Pfam" id="PF02472">
    <property type="entry name" value="ExbD"/>
    <property type="match status" value="1"/>
</dbReference>
<evidence type="ECO:0000256" key="7">
    <source>
        <dbReference type="ARBA" id="ARBA00022989"/>
    </source>
</evidence>
<gene>
    <name evidence="10 11" type="primary">tolR</name>
    <name evidence="11" type="ORF">ACFOM9_06275</name>
</gene>
<keyword evidence="6 10" id="KW-0812">Transmembrane</keyword>
<sequence>MNANGRRIRKHKLKADINVVPYIDVMLVLLIIFMVTAPLMNLGVDVELPESNAKSLEQDKDPMVVQVDAAGAYALVLPGSDRPQAISAQELEDRVRAIVGQNPKQAIFVAGDGSANYQKVMDAIVLLQRAGVEKVGLMSDPQHQSAE</sequence>
<keyword evidence="5 10" id="KW-0132">Cell division</keyword>
<dbReference type="PANTHER" id="PTHR30558">
    <property type="entry name" value="EXBD MEMBRANE COMPONENT OF PMF-DRIVEN MACROMOLECULE IMPORT SYSTEM"/>
    <property type="match status" value="1"/>
</dbReference>
<comment type="subcellular location">
    <subcellularLocation>
        <location evidence="10">Cell inner membrane</location>
        <topology evidence="10">Single-pass membrane protein</topology>
    </subcellularLocation>
    <subcellularLocation>
        <location evidence="1">Cell membrane</location>
        <topology evidence="1">Single-pass membrane protein</topology>
    </subcellularLocation>
</comment>
<dbReference type="InterPro" id="IPR014168">
    <property type="entry name" value="Tol-Pal_TolR"/>
</dbReference>
<evidence type="ECO:0000256" key="6">
    <source>
        <dbReference type="ARBA" id="ARBA00022692"/>
    </source>
</evidence>
<organism evidence="11 12">
    <name type="scientific">Luteimonas notoginsengisoli</name>
    <dbReference type="NCBI Taxonomy" id="1578200"/>
    <lineage>
        <taxon>Bacteria</taxon>
        <taxon>Pseudomonadati</taxon>
        <taxon>Pseudomonadota</taxon>
        <taxon>Gammaproteobacteria</taxon>
        <taxon>Lysobacterales</taxon>
        <taxon>Lysobacteraceae</taxon>
        <taxon>Luteimonas</taxon>
    </lineage>
</organism>
<evidence type="ECO:0000313" key="11">
    <source>
        <dbReference type="EMBL" id="MFC3659686.1"/>
    </source>
</evidence>
<keyword evidence="9 10" id="KW-0131">Cell cycle</keyword>
<evidence type="ECO:0000256" key="5">
    <source>
        <dbReference type="ARBA" id="ARBA00022618"/>
    </source>
</evidence>
<name>A0ABV7USS8_9GAMM</name>
<comment type="similarity">
    <text evidence="2 10">Belongs to the ExbD/TolR family.</text>
</comment>
<comment type="caution">
    <text evidence="11">The sequence shown here is derived from an EMBL/GenBank/DDBJ whole genome shotgun (WGS) entry which is preliminary data.</text>
</comment>
<dbReference type="RefSeq" id="WP_386708145.1">
    <property type="nucleotide sequence ID" value="NZ_JBHRYF010000002.1"/>
</dbReference>
<keyword evidence="3 10" id="KW-1003">Cell membrane</keyword>
<dbReference type="Gene3D" id="3.30.420.270">
    <property type="match status" value="1"/>
</dbReference>
<dbReference type="NCBIfam" id="TIGR02801">
    <property type="entry name" value="tolR"/>
    <property type="match status" value="1"/>
</dbReference>